<feature type="transmembrane region" description="Helical" evidence="2">
    <location>
        <begin position="77"/>
        <end position="98"/>
    </location>
</feature>
<evidence type="ECO:0000313" key="3">
    <source>
        <dbReference type="EMBL" id="EST45115.1"/>
    </source>
</evidence>
<gene>
    <name evidence="3" type="ORF">SS50377_15135</name>
    <name evidence="4" type="ORF">SS50377_25567</name>
</gene>
<reference evidence="3 4" key="1">
    <citation type="journal article" date="2014" name="PLoS Genet.">
        <title>The Genome of Spironucleus salmonicida Highlights a Fish Pathogen Adapted to Fluctuating Environments.</title>
        <authorList>
            <person name="Xu F."/>
            <person name="Jerlstrom-Hultqvist J."/>
            <person name="Einarsson E."/>
            <person name="Astvaldsson A."/>
            <person name="Svard S.G."/>
            <person name="Andersson J.O."/>
        </authorList>
    </citation>
    <scope>NUCLEOTIDE SEQUENCE</scope>
    <source>
        <strain evidence="4">ATCC 50377</strain>
    </source>
</reference>
<evidence type="ECO:0000256" key="1">
    <source>
        <dbReference type="SAM" id="MobiDB-lite"/>
    </source>
</evidence>
<accession>V6LKE5</accession>
<keyword evidence="2" id="KW-1133">Transmembrane helix</keyword>
<organism evidence="3">
    <name type="scientific">Spironucleus salmonicida</name>
    <dbReference type="NCBI Taxonomy" id="348837"/>
    <lineage>
        <taxon>Eukaryota</taxon>
        <taxon>Metamonada</taxon>
        <taxon>Diplomonadida</taxon>
        <taxon>Hexamitidae</taxon>
        <taxon>Hexamitinae</taxon>
        <taxon>Spironucleus</taxon>
    </lineage>
</organism>
<evidence type="ECO:0000256" key="2">
    <source>
        <dbReference type="SAM" id="Phobius"/>
    </source>
</evidence>
<sequence length="120" mass="14043">MITQLLPASNEMNTSSTSEESLSNNEANEQMSLYVKSQATETRMRQLLKAAASLTFFTILFVILAVFLYLIEDDYALLSVFIMIFDFIVFVCSIICWVRHVFYKKKLRLYTSLLREYERI</sequence>
<keyword evidence="2 3" id="KW-0812">Transmembrane</keyword>
<proteinExistence type="predicted"/>
<protein>
    <submittedName>
        <fullName evidence="3">Transmembrane domain-containing protein</fullName>
    </submittedName>
</protein>
<feature type="transmembrane region" description="Helical" evidence="2">
    <location>
        <begin position="50"/>
        <end position="71"/>
    </location>
</feature>
<feature type="region of interest" description="Disordered" evidence="1">
    <location>
        <begin position="1"/>
        <end position="27"/>
    </location>
</feature>
<dbReference type="EMBL" id="KI546101">
    <property type="protein sequence ID" value="EST45115.1"/>
    <property type="molecule type" value="Genomic_DNA"/>
</dbReference>
<evidence type="ECO:0000313" key="5">
    <source>
        <dbReference type="Proteomes" id="UP000018208"/>
    </source>
</evidence>
<evidence type="ECO:0000313" key="4">
    <source>
        <dbReference type="EMBL" id="KAH0573447.1"/>
    </source>
</evidence>
<keyword evidence="5" id="KW-1185">Reference proteome</keyword>
<feature type="compositionally biased region" description="Low complexity" evidence="1">
    <location>
        <begin position="8"/>
        <end position="27"/>
    </location>
</feature>
<name>V6LKE5_9EUKA</name>
<dbReference type="Proteomes" id="UP000018208">
    <property type="component" value="Unassembled WGS sequence"/>
</dbReference>
<reference evidence="4" key="2">
    <citation type="submission" date="2020-12" db="EMBL/GenBank/DDBJ databases">
        <title>New Spironucleus salmonicida genome in near-complete chromosomes.</title>
        <authorList>
            <person name="Xu F."/>
            <person name="Kurt Z."/>
            <person name="Jimenez-Gonzalez A."/>
            <person name="Astvaldsson A."/>
            <person name="Andersson J.O."/>
            <person name="Svard S.G."/>
        </authorList>
    </citation>
    <scope>NUCLEOTIDE SEQUENCE</scope>
    <source>
        <strain evidence="4">ATCC 50377</strain>
    </source>
</reference>
<dbReference type="EMBL" id="AUWU02000005">
    <property type="protein sequence ID" value="KAH0573447.1"/>
    <property type="molecule type" value="Genomic_DNA"/>
</dbReference>
<dbReference type="AlphaFoldDB" id="V6LKE5"/>
<keyword evidence="2" id="KW-0472">Membrane</keyword>
<dbReference type="VEuPathDB" id="GiardiaDB:SS50377_25567"/>